<evidence type="ECO:0000313" key="3">
    <source>
        <dbReference type="Proteomes" id="UP000321805"/>
    </source>
</evidence>
<reference evidence="2 3" key="1">
    <citation type="journal article" date="2018" name="J. Microbiol.">
        <title>Baekduia soli gen. nov., sp. nov., a novel bacterium isolated from the soil of Baekdu Mountain and proposal of a novel family name, Baekduiaceae fam. nov.</title>
        <authorList>
            <person name="An D.S."/>
            <person name="Siddiqi M.Z."/>
            <person name="Kim K.H."/>
            <person name="Yu H.S."/>
            <person name="Im W.T."/>
        </authorList>
    </citation>
    <scope>NUCLEOTIDE SEQUENCE [LARGE SCALE GENOMIC DNA]</scope>
    <source>
        <strain evidence="2 3">BR7-21</strain>
    </source>
</reference>
<dbReference type="OrthoDB" id="5243179at2"/>
<accession>A0A5B8UAZ7</accession>
<sequence length="327" mass="35502">MPTFCRHNRLVENCPICSKSASRVSSSPARAVPRRESRPAGVRSARAPKRSVSGGMTVRRLARAEDDGYENDLVPGLRASEDARRLADELAFSAARLRQLDIDPPGLYGEVKRSEDREEAAWLTFLIAFLSPLEGTEDPFSGIQAVRTTWASGEIPDLEGAQTGPRTAFDPKRGTAALVAYRAWAQRGGGQIASLAGEESWTLQHRYDRGYERLGMPGFGRPNRVEFLTLAHHLGLVELDPWTLHLSTAAALDPVAIAAKRILGIGDPVLLQRRQREVAHAAGVPVEALDLGFYNWAAPSPEARVTAGCTAMADAAERERIAGSFGL</sequence>
<proteinExistence type="predicted"/>
<evidence type="ECO:0000313" key="2">
    <source>
        <dbReference type="EMBL" id="QEC49988.1"/>
    </source>
</evidence>
<dbReference type="Proteomes" id="UP000321805">
    <property type="component" value="Chromosome"/>
</dbReference>
<organism evidence="2 3">
    <name type="scientific">Baekduia soli</name>
    <dbReference type="NCBI Taxonomy" id="496014"/>
    <lineage>
        <taxon>Bacteria</taxon>
        <taxon>Bacillati</taxon>
        <taxon>Actinomycetota</taxon>
        <taxon>Thermoleophilia</taxon>
        <taxon>Solirubrobacterales</taxon>
        <taxon>Baekduiaceae</taxon>
        <taxon>Baekduia</taxon>
    </lineage>
</organism>
<name>A0A5B8UAZ7_9ACTN</name>
<feature type="region of interest" description="Disordered" evidence="1">
    <location>
        <begin position="25"/>
        <end position="54"/>
    </location>
</feature>
<keyword evidence="3" id="KW-1185">Reference proteome</keyword>
<dbReference type="AlphaFoldDB" id="A0A5B8UAZ7"/>
<evidence type="ECO:0000256" key="1">
    <source>
        <dbReference type="SAM" id="MobiDB-lite"/>
    </source>
</evidence>
<dbReference type="RefSeq" id="WP_146922353.1">
    <property type="nucleotide sequence ID" value="NZ_CP042430.1"/>
</dbReference>
<dbReference type="EMBL" id="CP042430">
    <property type="protein sequence ID" value="QEC49988.1"/>
    <property type="molecule type" value="Genomic_DNA"/>
</dbReference>
<gene>
    <name evidence="2" type="ORF">FSW04_22070</name>
</gene>
<dbReference type="KEGG" id="bsol:FSW04_22070"/>
<protein>
    <submittedName>
        <fullName evidence="2">Uncharacterized protein</fullName>
    </submittedName>
</protein>